<name>A0A1N7SEK3_9BURK</name>
<sequence>MAWQIAGTYYAPCSCKVGCPCVLGELEGDQVWCSGGQWIRIDSGAVDGVDVGGTKLAWVADWPKGFLGGEGVGRVYFDPSVSAVQREVLEPLFKGQRGGVYQAVAQLVTQWLPTQDAPIDIQSGPDETRITVGNFGVAIAKPLRGATGEPTRLLHGAAAFRDDIGLANGKGTSWRDPDMRQWESLGHAEITEFDWSA</sequence>
<dbReference type="EMBL" id="CYGY02000048">
    <property type="protein sequence ID" value="SIT45764.1"/>
    <property type="molecule type" value="Genomic_DNA"/>
</dbReference>
<dbReference type="InterPro" id="IPR009758">
    <property type="entry name" value="DUF1326"/>
</dbReference>
<evidence type="ECO:0000313" key="1">
    <source>
        <dbReference type="EMBL" id="SIT45764.1"/>
    </source>
</evidence>
<evidence type="ECO:0008006" key="3">
    <source>
        <dbReference type="Google" id="ProtNLM"/>
    </source>
</evidence>
<dbReference type="OrthoDB" id="9802256at2"/>
<evidence type="ECO:0000313" key="2">
    <source>
        <dbReference type="Proteomes" id="UP000195569"/>
    </source>
</evidence>
<dbReference type="Proteomes" id="UP000195569">
    <property type="component" value="Unassembled WGS sequence"/>
</dbReference>
<protein>
    <recommendedName>
        <fullName evidence="3">DUF1326 domain-containing protein</fullName>
    </recommendedName>
</protein>
<organism evidence="1 2">
    <name type="scientific">Paraburkholderia piptadeniae</name>
    <dbReference type="NCBI Taxonomy" id="1701573"/>
    <lineage>
        <taxon>Bacteria</taxon>
        <taxon>Pseudomonadati</taxon>
        <taxon>Pseudomonadota</taxon>
        <taxon>Betaproteobacteria</taxon>
        <taxon>Burkholderiales</taxon>
        <taxon>Burkholderiaceae</taxon>
        <taxon>Paraburkholderia</taxon>
    </lineage>
</organism>
<comment type="caution">
    <text evidence="1">The sequence shown here is derived from an EMBL/GenBank/DDBJ whole genome shotgun (WGS) entry which is preliminary data.</text>
</comment>
<reference evidence="1" key="1">
    <citation type="submission" date="2016-12" db="EMBL/GenBank/DDBJ databases">
        <authorList>
            <person name="Moulin L."/>
        </authorList>
    </citation>
    <scope>NUCLEOTIDE SEQUENCE [LARGE SCALE GENOMIC DNA]</scope>
    <source>
        <strain evidence="1">STM 7183</strain>
    </source>
</reference>
<keyword evidence="2" id="KW-1185">Reference proteome</keyword>
<dbReference type="AlphaFoldDB" id="A0A1N7SEK3"/>
<proteinExistence type="predicted"/>
<gene>
    <name evidence="1" type="ORF">BN2476_480001</name>
</gene>
<dbReference type="Pfam" id="PF07040">
    <property type="entry name" value="DUF1326"/>
    <property type="match status" value="1"/>
</dbReference>
<accession>A0A1N7SEK3</accession>